<dbReference type="AlphaFoldDB" id="A0A830CNV5"/>
<dbReference type="InterPro" id="IPR058888">
    <property type="entry name" value="LLG1-like"/>
</dbReference>
<keyword evidence="3" id="KW-1185">Reference proteome</keyword>
<dbReference type="Proteomes" id="UP000653305">
    <property type="component" value="Unassembled WGS sequence"/>
</dbReference>
<dbReference type="EMBL" id="BMAC01000556">
    <property type="protein sequence ID" value="GFP99128.1"/>
    <property type="molecule type" value="Genomic_DNA"/>
</dbReference>
<dbReference type="PANTHER" id="PTHR31533">
    <property type="entry name" value="GPI-ANCHORED PROTEIN LLG1-RELATED-RELATED"/>
    <property type="match status" value="1"/>
</dbReference>
<reference evidence="2" key="1">
    <citation type="submission" date="2020-07" db="EMBL/GenBank/DDBJ databases">
        <title>Ethylene signaling mediates host invasion by parasitic plants.</title>
        <authorList>
            <person name="Yoshida S."/>
        </authorList>
    </citation>
    <scope>NUCLEOTIDE SEQUENCE</scope>
    <source>
        <strain evidence="2">Okayama</strain>
    </source>
</reference>
<accession>A0A830CNV5</accession>
<evidence type="ECO:0000313" key="3">
    <source>
        <dbReference type="Proteomes" id="UP000653305"/>
    </source>
</evidence>
<comment type="caution">
    <text evidence="2">The sequence shown here is derived from an EMBL/GenBank/DDBJ whole genome shotgun (WGS) entry which is preliminary data.</text>
</comment>
<evidence type="ECO:0000259" key="1">
    <source>
        <dbReference type="Pfam" id="PF26578"/>
    </source>
</evidence>
<organism evidence="2 3">
    <name type="scientific">Phtheirospermum japonicum</name>
    <dbReference type="NCBI Taxonomy" id="374723"/>
    <lineage>
        <taxon>Eukaryota</taxon>
        <taxon>Viridiplantae</taxon>
        <taxon>Streptophyta</taxon>
        <taxon>Embryophyta</taxon>
        <taxon>Tracheophyta</taxon>
        <taxon>Spermatophyta</taxon>
        <taxon>Magnoliopsida</taxon>
        <taxon>eudicotyledons</taxon>
        <taxon>Gunneridae</taxon>
        <taxon>Pentapetalae</taxon>
        <taxon>asterids</taxon>
        <taxon>lamiids</taxon>
        <taxon>Lamiales</taxon>
        <taxon>Orobanchaceae</taxon>
        <taxon>Orobanchaceae incertae sedis</taxon>
        <taxon>Phtheirospermum</taxon>
    </lineage>
</organism>
<protein>
    <submittedName>
        <fullName evidence="2">GPI-anchored protein lorelei</fullName>
    </submittedName>
</protein>
<gene>
    <name evidence="2" type="ORF">PHJA_002056700</name>
</gene>
<feature type="domain" description="GPI-anchored protein LLG1-like" evidence="1">
    <location>
        <begin position="53"/>
        <end position="129"/>
    </location>
</feature>
<sequence>MGSNQIKCCLILVVLLIFIFTSLLTSTSISGLIYNSQCLSERRLLQVVKSCPIDFEHQNYSIITSKCKAPKYPVNPCCSALKEFACPFAEELDDATNDCANRMFQYIKHIGHYPNGLFASVCQEGQGGLLCPPKKSKKNNGNRKIITCDHNLLTFLVLLVWFV</sequence>
<dbReference type="InterPro" id="IPR039307">
    <property type="entry name" value="LORELEI-like"/>
</dbReference>
<proteinExistence type="predicted"/>
<dbReference type="OrthoDB" id="898387at2759"/>
<dbReference type="Pfam" id="PF26578">
    <property type="entry name" value="LLG1"/>
    <property type="match status" value="1"/>
</dbReference>
<name>A0A830CNV5_9LAMI</name>
<dbReference type="PANTHER" id="PTHR31533:SF2">
    <property type="entry name" value="GPI-ANCHORED PROTEIN LLG1"/>
    <property type="match status" value="1"/>
</dbReference>
<evidence type="ECO:0000313" key="2">
    <source>
        <dbReference type="EMBL" id="GFP99128.1"/>
    </source>
</evidence>